<feature type="transmembrane region" description="Helical" evidence="7">
    <location>
        <begin position="147"/>
        <end position="171"/>
    </location>
</feature>
<comment type="caution">
    <text evidence="9">The sequence shown here is derived from an EMBL/GenBank/DDBJ whole genome shotgun (WGS) entry which is preliminary data.</text>
</comment>
<dbReference type="InterPro" id="IPR036259">
    <property type="entry name" value="MFS_trans_sf"/>
</dbReference>
<evidence type="ECO:0000313" key="9">
    <source>
        <dbReference type="EMBL" id="CAL4120961.1"/>
    </source>
</evidence>
<feature type="transmembrane region" description="Helical" evidence="7">
    <location>
        <begin position="183"/>
        <end position="204"/>
    </location>
</feature>
<evidence type="ECO:0000256" key="3">
    <source>
        <dbReference type="ARBA" id="ARBA00022692"/>
    </source>
</evidence>
<feature type="transmembrane region" description="Helical" evidence="7">
    <location>
        <begin position="268"/>
        <end position="291"/>
    </location>
</feature>
<evidence type="ECO:0000256" key="2">
    <source>
        <dbReference type="ARBA" id="ARBA00022448"/>
    </source>
</evidence>
<dbReference type="GO" id="GO:0015293">
    <property type="term" value="F:symporter activity"/>
    <property type="evidence" value="ECO:0007669"/>
    <property type="project" value="UniProtKB-KW"/>
</dbReference>
<dbReference type="SUPFAM" id="SSF103473">
    <property type="entry name" value="MFS general substrate transporter"/>
    <property type="match status" value="1"/>
</dbReference>
<keyword evidence="3 7" id="KW-0812">Transmembrane</keyword>
<organism evidence="9 10">
    <name type="scientific">Meganyctiphanes norvegica</name>
    <name type="common">Northern krill</name>
    <name type="synonym">Thysanopoda norvegica</name>
    <dbReference type="NCBI Taxonomy" id="48144"/>
    <lineage>
        <taxon>Eukaryota</taxon>
        <taxon>Metazoa</taxon>
        <taxon>Ecdysozoa</taxon>
        <taxon>Arthropoda</taxon>
        <taxon>Crustacea</taxon>
        <taxon>Multicrustacea</taxon>
        <taxon>Malacostraca</taxon>
        <taxon>Eumalacostraca</taxon>
        <taxon>Eucarida</taxon>
        <taxon>Euphausiacea</taxon>
        <taxon>Euphausiidae</taxon>
        <taxon>Meganyctiphanes</taxon>
    </lineage>
</organism>
<evidence type="ECO:0000259" key="8">
    <source>
        <dbReference type="PROSITE" id="PS50850"/>
    </source>
</evidence>
<accession>A0AAV2R924</accession>
<name>A0AAV2R924_MEGNR</name>
<feature type="non-terminal residue" evidence="9">
    <location>
        <position position="460"/>
    </location>
</feature>
<keyword evidence="2" id="KW-0813">Transport</keyword>
<dbReference type="PROSITE" id="PS50850">
    <property type="entry name" value="MFS"/>
    <property type="match status" value="1"/>
</dbReference>
<dbReference type="GO" id="GO:0016020">
    <property type="term" value="C:membrane"/>
    <property type="evidence" value="ECO:0007669"/>
    <property type="project" value="UniProtKB-SubCell"/>
</dbReference>
<proteinExistence type="predicted"/>
<protein>
    <recommendedName>
        <fullName evidence="8">Major facilitator superfamily (MFS) profile domain-containing protein</fullName>
    </recommendedName>
</protein>
<keyword evidence="4" id="KW-0769">Symport</keyword>
<feature type="transmembrane region" description="Helical" evidence="7">
    <location>
        <begin position="210"/>
        <end position="229"/>
    </location>
</feature>
<keyword evidence="6 7" id="KW-0472">Membrane</keyword>
<evidence type="ECO:0000256" key="1">
    <source>
        <dbReference type="ARBA" id="ARBA00004141"/>
    </source>
</evidence>
<dbReference type="EMBL" id="CAXKWB010018552">
    <property type="protein sequence ID" value="CAL4120961.1"/>
    <property type="molecule type" value="Genomic_DNA"/>
</dbReference>
<dbReference type="FunFam" id="1.20.1250.20:FF:000157">
    <property type="entry name" value="Inorganic phosphate cotransporter"/>
    <property type="match status" value="1"/>
</dbReference>
<dbReference type="InterPro" id="IPR020846">
    <property type="entry name" value="MFS_dom"/>
</dbReference>
<feature type="domain" description="Major facilitator superfamily (MFS) profile" evidence="8">
    <location>
        <begin position="23"/>
        <end position="460"/>
    </location>
</feature>
<keyword evidence="10" id="KW-1185">Reference proteome</keyword>
<dbReference type="Pfam" id="PF07690">
    <property type="entry name" value="MFS_1"/>
    <property type="match status" value="1"/>
</dbReference>
<keyword evidence="5 7" id="KW-1133">Transmembrane helix</keyword>
<evidence type="ECO:0000256" key="6">
    <source>
        <dbReference type="ARBA" id="ARBA00023136"/>
    </source>
</evidence>
<dbReference type="AlphaFoldDB" id="A0AAV2R924"/>
<dbReference type="PANTHER" id="PTHR11662:SF399">
    <property type="entry name" value="FI19708P1-RELATED"/>
    <property type="match status" value="1"/>
</dbReference>
<evidence type="ECO:0000313" key="10">
    <source>
        <dbReference type="Proteomes" id="UP001497623"/>
    </source>
</evidence>
<gene>
    <name evidence="9" type="ORF">MNOR_LOCUS22232</name>
</gene>
<dbReference type="InterPro" id="IPR011701">
    <property type="entry name" value="MFS"/>
</dbReference>
<dbReference type="PANTHER" id="PTHR11662">
    <property type="entry name" value="SOLUTE CARRIER FAMILY 17"/>
    <property type="match status" value="1"/>
</dbReference>
<evidence type="ECO:0000256" key="7">
    <source>
        <dbReference type="SAM" id="Phobius"/>
    </source>
</evidence>
<sequence length="460" mass="50771">MMDNKPVPPSLKDQGYFLGRYLVASLLFFGNVFNYMLRVNINFAITAMVVSNPNATNGSTPIVDDTCGFEDIEEDQDAYDGIFEWDEWTQGMITGSFFWGYIITQIPGGRLAEKVGGRLVYGGCMTFTALLTFLIPVAAHAGSGTLIAIRFMLGLSEGATFPALSTLVASWCPPIERSFFNTFTHIGAQFGIVLTYPLCALLIQNLGWEFAFYIPAAMTLVWSVAWFVFVTNSPKDHRWVSETERDYILASLGNTENTKTQAVPIRSILTSVPVLALVITTFGDGWGFYTLLTELPQYMKIMLKKDMNSNALSSALPYLGFMAMGVCLSIVGDILRQRGVVSTTTFRKLATGLGQLGPAVCLFILTWVKCDKAATSGLLIAAVAMQVGKYKGHLVKIRGICPRLWSKTSEILNFYDGDLEGDLAGHSLGPRLNMPLIFTLYNREVGRTSLIYSLYNNIYL</sequence>
<dbReference type="FunFam" id="1.20.1250.20:FF:000003">
    <property type="entry name" value="Solute carrier family 17 member 3"/>
    <property type="match status" value="1"/>
</dbReference>
<dbReference type="Proteomes" id="UP001497623">
    <property type="component" value="Unassembled WGS sequence"/>
</dbReference>
<evidence type="ECO:0000256" key="5">
    <source>
        <dbReference type="ARBA" id="ARBA00022989"/>
    </source>
</evidence>
<dbReference type="GO" id="GO:0006820">
    <property type="term" value="P:monoatomic anion transport"/>
    <property type="evidence" value="ECO:0007669"/>
    <property type="project" value="TreeGrafter"/>
</dbReference>
<comment type="subcellular location">
    <subcellularLocation>
        <location evidence="1">Membrane</location>
        <topology evidence="1">Multi-pass membrane protein</topology>
    </subcellularLocation>
</comment>
<feature type="transmembrane region" description="Helical" evidence="7">
    <location>
        <begin position="119"/>
        <end position="141"/>
    </location>
</feature>
<dbReference type="InterPro" id="IPR050382">
    <property type="entry name" value="MFS_Na/Anion_cotransporter"/>
</dbReference>
<reference evidence="9 10" key="1">
    <citation type="submission" date="2024-05" db="EMBL/GenBank/DDBJ databases">
        <authorList>
            <person name="Wallberg A."/>
        </authorList>
    </citation>
    <scope>NUCLEOTIDE SEQUENCE [LARGE SCALE GENOMIC DNA]</scope>
</reference>
<feature type="transmembrane region" description="Helical" evidence="7">
    <location>
        <begin position="20"/>
        <end position="37"/>
    </location>
</feature>
<evidence type="ECO:0000256" key="4">
    <source>
        <dbReference type="ARBA" id="ARBA00022847"/>
    </source>
</evidence>
<feature type="transmembrane region" description="Helical" evidence="7">
    <location>
        <begin position="311"/>
        <end position="331"/>
    </location>
</feature>
<dbReference type="Gene3D" id="1.20.1250.20">
    <property type="entry name" value="MFS general substrate transporter like domains"/>
    <property type="match status" value="1"/>
</dbReference>